<proteinExistence type="inferred from homology"/>
<sequence length="467" mass="54277">MEKLKKPDSVVVVGGQQAGILTGPMYTLHKIISIIVLARQQEEKLGIPVVPVFWIAGEDHDILEVNHLFVEKDKKLKKLQIAPNTLSKKMVSDEIISQDDFEKVLRDLVESLGETQHTKELVKFLRSSFKENNTYTEWFSTLINTWFADYGLLLIDAADSSIRALEVPFFHRLIDKSSEITNAVLDQQETLCASGYQKTLEIKEDATNLFLYEDQERELLSFDKDKAAFASSSKIYTKEELRQLVEIAPSKLSNNVVTRPLMQEFLLPTLAFIAGPGEVSYWGELQTAFHEVGFTMPPVVPRLHISWVDRRMEQSLRDLEMPIEQAISGEVSVKREKAFKALQDQELLHQIDHMKEMFDKEFAAIEERIQSKHTSLVPIMKKNKEYHYRQLDFLINKSVKQVERDHAELLERYNRLERMLHPFEGYQERIWNITYFLNKYGFSIIPKLMDQPFEFKGDHYLLLMSGE</sequence>
<dbReference type="Pfam" id="PF10079">
    <property type="entry name" value="Rossmann-like_BshC"/>
    <property type="match status" value="1"/>
</dbReference>
<evidence type="ECO:0000313" key="5">
    <source>
        <dbReference type="EMBL" id="QPC46249.1"/>
    </source>
</evidence>
<organism evidence="5 6">
    <name type="scientific">Mangrovibacillus cuniculi</name>
    <dbReference type="NCBI Taxonomy" id="2593652"/>
    <lineage>
        <taxon>Bacteria</taxon>
        <taxon>Bacillati</taxon>
        <taxon>Bacillota</taxon>
        <taxon>Bacilli</taxon>
        <taxon>Bacillales</taxon>
        <taxon>Bacillaceae</taxon>
        <taxon>Mangrovibacillus</taxon>
    </lineage>
</organism>
<feature type="domain" description="Bacillithiol biosynthesis BshC C-terminal coiled-coil" evidence="4">
    <location>
        <begin position="308"/>
        <end position="462"/>
    </location>
</feature>
<evidence type="ECO:0000313" key="6">
    <source>
        <dbReference type="Proteomes" id="UP000593626"/>
    </source>
</evidence>
<dbReference type="InterPro" id="IPR011199">
    <property type="entry name" value="Bacillithiol_biosynth_BshC"/>
</dbReference>
<evidence type="ECO:0000256" key="2">
    <source>
        <dbReference type="HAMAP-Rule" id="MF_01867"/>
    </source>
</evidence>
<dbReference type="HAMAP" id="MF_01867">
    <property type="entry name" value="BshC"/>
    <property type="match status" value="1"/>
</dbReference>
<evidence type="ECO:0000256" key="1">
    <source>
        <dbReference type="ARBA" id="ARBA00022598"/>
    </source>
</evidence>
<dbReference type="Proteomes" id="UP000593626">
    <property type="component" value="Chromosome"/>
</dbReference>
<dbReference type="InterPro" id="IPR055398">
    <property type="entry name" value="Rossmann-like_BshC"/>
</dbReference>
<dbReference type="AlphaFoldDB" id="A0A7S8HEV0"/>
<keyword evidence="6" id="KW-1185">Reference proteome</keyword>
<reference evidence="5 6" key="1">
    <citation type="submission" date="2019-07" db="EMBL/GenBank/DDBJ databases">
        <title>Genome sequence of 2 isolates from Red Sea Mangroves.</title>
        <authorList>
            <person name="Sefrji F."/>
            <person name="Michoud G."/>
            <person name="Merlino G."/>
            <person name="Daffonchio D."/>
        </authorList>
    </citation>
    <scope>NUCLEOTIDE SEQUENCE [LARGE SCALE GENOMIC DNA]</scope>
    <source>
        <strain evidence="5 6">R1DC41</strain>
    </source>
</reference>
<evidence type="ECO:0000259" key="4">
    <source>
        <dbReference type="Pfam" id="PF24850"/>
    </source>
</evidence>
<comment type="similarity">
    <text evidence="2">Belongs to the BshC family.</text>
</comment>
<name>A0A7S8HEV0_9BACI</name>
<evidence type="ECO:0000259" key="3">
    <source>
        <dbReference type="Pfam" id="PF10079"/>
    </source>
</evidence>
<feature type="domain" description="Bacillithiol biosynthesis BshC N-terminal Rossmann-like" evidence="3">
    <location>
        <begin position="1"/>
        <end position="303"/>
    </location>
</feature>
<protein>
    <recommendedName>
        <fullName evidence="2">Putative cysteine ligase BshC</fullName>
        <ecNumber evidence="2">6.-.-.-</ecNumber>
    </recommendedName>
</protein>
<dbReference type="GO" id="GO:0016874">
    <property type="term" value="F:ligase activity"/>
    <property type="evidence" value="ECO:0007669"/>
    <property type="project" value="UniProtKB-UniRule"/>
</dbReference>
<dbReference type="InterPro" id="IPR055399">
    <property type="entry name" value="CC_BshC"/>
</dbReference>
<dbReference type="KEGG" id="mcui:G8O30_04385"/>
<dbReference type="Pfam" id="PF24850">
    <property type="entry name" value="CC_BshC"/>
    <property type="match status" value="1"/>
</dbReference>
<comment type="function">
    <text evidence="2">Involved in bacillithiol (BSH) biosynthesis. May catalyze the last step of the pathway, the addition of cysteine to glucosamine malate (GlcN-Mal) to generate BSH.</text>
</comment>
<keyword evidence="1 2" id="KW-0436">Ligase</keyword>
<gene>
    <name evidence="2 5" type="primary">bshC</name>
    <name evidence="5" type="ORF">G8O30_04385</name>
</gene>
<dbReference type="EMBL" id="CP049742">
    <property type="protein sequence ID" value="QPC46249.1"/>
    <property type="molecule type" value="Genomic_DNA"/>
</dbReference>
<accession>A0A7S8HEV0</accession>
<dbReference type="EC" id="6.-.-.-" evidence="2"/>
<dbReference type="NCBIfam" id="TIGR03998">
    <property type="entry name" value="thiol_BshC"/>
    <property type="match status" value="1"/>
</dbReference>